<dbReference type="AlphaFoldDB" id="A0A0L9VBE5"/>
<evidence type="ECO:0000313" key="1">
    <source>
        <dbReference type="EMBL" id="KOM51949.1"/>
    </source>
</evidence>
<gene>
    <name evidence="1" type="ORF">LR48_Vigan09g060800</name>
</gene>
<evidence type="ECO:0000313" key="2">
    <source>
        <dbReference type="Proteomes" id="UP000053144"/>
    </source>
</evidence>
<dbReference type="Gramene" id="KOM51949">
    <property type="protein sequence ID" value="KOM51949"/>
    <property type="gene ID" value="LR48_Vigan09g060800"/>
</dbReference>
<reference evidence="2" key="1">
    <citation type="journal article" date="2015" name="Proc. Natl. Acad. Sci. U.S.A.">
        <title>Genome sequencing of adzuki bean (Vigna angularis) provides insight into high starch and low fat accumulation and domestication.</title>
        <authorList>
            <person name="Yang K."/>
            <person name="Tian Z."/>
            <person name="Chen C."/>
            <person name="Luo L."/>
            <person name="Zhao B."/>
            <person name="Wang Z."/>
            <person name="Yu L."/>
            <person name="Li Y."/>
            <person name="Sun Y."/>
            <person name="Li W."/>
            <person name="Chen Y."/>
            <person name="Li Y."/>
            <person name="Zhang Y."/>
            <person name="Ai D."/>
            <person name="Zhao J."/>
            <person name="Shang C."/>
            <person name="Ma Y."/>
            <person name="Wu B."/>
            <person name="Wang M."/>
            <person name="Gao L."/>
            <person name="Sun D."/>
            <person name="Zhang P."/>
            <person name="Guo F."/>
            <person name="Wang W."/>
            <person name="Li Y."/>
            <person name="Wang J."/>
            <person name="Varshney R.K."/>
            <person name="Wang J."/>
            <person name="Ling H.Q."/>
            <person name="Wan P."/>
        </authorList>
    </citation>
    <scope>NUCLEOTIDE SEQUENCE</scope>
    <source>
        <strain evidence="2">cv. Jingnong 6</strain>
    </source>
</reference>
<name>A0A0L9VBE5_PHAAN</name>
<proteinExistence type="predicted"/>
<organism evidence="1 2">
    <name type="scientific">Phaseolus angularis</name>
    <name type="common">Azuki bean</name>
    <name type="synonym">Vigna angularis</name>
    <dbReference type="NCBI Taxonomy" id="3914"/>
    <lineage>
        <taxon>Eukaryota</taxon>
        <taxon>Viridiplantae</taxon>
        <taxon>Streptophyta</taxon>
        <taxon>Embryophyta</taxon>
        <taxon>Tracheophyta</taxon>
        <taxon>Spermatophyta</taxon>
        <taxon>Magnoliopsida</taxon>
        <taxon>eudicotyledons</taxon>
        <taxon>Gunneridae</taxon>
        <taxon>Pentapetalae</taxon>
        <taxon>rosids</taxon>
        <taxon>fabids</taxon>
        <taxon>Fabales</taxon>
        <taxon>Fabaceae</taxon>
        <taxon>Papilionoideae</taxon>
        <taxon>50 kb inversion clade</taxon>
        <taxon>NPAAA clade</taxon>
        <taxon>indigoferoid/millettioid clade</taxon>
        <taxon>Phaseoleae</taxon>
        <taxon>Vigna</taxon>
    </lineage>
</organism>
<dbReference type="Proteomes" id="UP000053144">
    <property type="component" value="Chromosome 9"/>
</dbReference>
<dbReference type="EMBL" id="CM003379">
    <property type="protein sequence ID" value="KOM51949.1"/>
    <property type="molecule type" value="Genomic_DNA"/>
</dbReference>
<protein>
    <submittedName>
        <fullName evidence="1">Uncharacterized protein</fullName>
    </submittedName>
</protein>
<sequence length="99" mass="11532">MKGDCYRELVEVFYNYLKVINGDILSRVKGVDIIVNDDDWLFVAGLKAEGCMSHEQDSKYNKWTSKKRIYKDFLDILEEMSDDTDESSEVEFMDESNLG</sequence>
<accession>A0A0L9VBE5</accession>